<sequence>MSALDQYSISDLARVSDRAFNFKARIGVLSAKRMPIHCHDRQPIGASCKGAAGHSGASLPRQPCLDGRLEWSRTASASDFDGAFTNVEGGVDVAKGFGRYFVGWLESSLRFGI</sequence>
<comment type="caution">
    <text evidence="1">The sequence shown here is derived from an EMBL/GenBank/DDBJ whole genome shotgun (WGS) entry which is preliminary data.</text>
</comment>
<dbReference type="Proteomes" id="UP000673383">
    <property type="component" value="Unassembled WGS sequence"/>
</dbReference>
<dbReference type="RefSeq" id="WP_172648806.1">
    <property type="nucleotide sequence ID" value="NZ_JAFICZ010000001.1"/>
</dbReference>
<name>A0A8I2C1E1_BRAEL</name>
<proteinExistence type="predicted"/>
<evidence type="ECO:0000313" key="1">
    <source>
        <dbReference type="EMBL" id="MBP1291279.1"/>
    </source>
</evidence>
<dbReference type="EMBL" id="JAFICZ010000001">
    <property type="protein sequence ID" value="MBP1291279.1"/>
    <property type="molecule type" value="Genomic_DNA"/>
</dbReference>
<reference evidence="1" key="1">
    <citation type="submission" date="2021-02" db="EMBL/GenBank/DDBJ databases">
        <title>Genomic Encyclopedia of Type Strains, Phase IV (KMG-V): Genome sequencing to study the core and pangenomes of soil and plant-associated prokaryotes.</title>
        <authorList>
            <person name="Whitman W."/>
        </authorList>
    </citation>
    <scope>NUCLEOTIDE SEQUENCE</scope>
    <source>
        <strain evidence="1">USDA 406</strain>
    </source>
</reference>
<gene>
    <name evidence="1" type="ORF">JOH49_001032</name>
</gene>
<dbReference type="AlphaFoldDB" id="A0A8I2C1E1"/>
<protein>
    <submittedName>
        <fullName evidence="1">Uncharacterized protein</fullName>
    </submittedName>
</protein>
<evidence type="ECO:0000313" key="2">
    <source>
        <dbReference type="Proteomes" id="UP000673383"/>
    </source>
</evidence>
<accession>A0A8I2C1E1</accession>
<organism evidence="1 2">
    <name type="scientific">Bradyrhizobium elkanii</name>
    <dbReference type="NCBI Taxonomy" id="29448"/>
    <lineage>
        <taxon>Bacteria</taxon>
        <taxon>Pseudomonadati</taxon>
        <taxon>Pseudomonadota</taxon>
        <taxon>Alphaproteobacteria</taxon>
        <taxon>Hyphomicrobiales</taxon>
        <taxon>Nitrobacteraceae</taxon>
        <taxon>Bradyrhizobium</taxon>
    </lineage>
</organism>